<dbReference type="InterPro" id="IPR014710">
    <property type="entry name" value="RmlC-like_jellyroll"/>
</dbReference>
<dbReference type="Gene3D" id="2.60.120.10">
    <property type="entry name" value="Jelly Rolls"/>
    <property type="match status" value="1"/>
</dbReference>
<reference evidence="2 3" key="1">
    <citation type="submission" date="2020-01" db="EMBL/GenBank/DDBJ databases">
        <authorList>
            <person name="Kim M.K."/>
        </authorList>
    </citation>
    <scope>NUCLEOTIDE SEQUENCE [LARGE SCALE GENOMIC DNA]</scope>
    <source>
        <strain evidence="2 3">172606-1</strain>
    </source>
</reference>
<dbReference type="CDD" id="cd00038">
    <property type="entry name" value="CAP_ED"/>
    <property type="match status" value="1"/>
</dbReference>
<dbReference type="InterPro" id="IPR018490">
    <property type="entry name" value="cNMP-bd_dom_sf"/>
</dbReference>
<dbReference type="RefSeq" id="WP_162447713.1">
    <property type="nucleotide sequence ID" value="NZ_CP048222.1"/>
</dbReference>
<dbReference type="KEGG" id="rhoz:GXP67_36590"/>
<proteinExistence type="predicted"/>
<name>A0A6C0GW52_9BACT</name>
<dbReference type="EMBL" id="CP048222">
    <property type="protein sequence ID" value="QHT71793.1"/>
    <property type="molecule type" value="Genomic_DNA"/>
</dbReference>
<dbReference type="SUPFAM" id="SSF51206">
    <property type="entry name" value="cAMP-binding domain-like"/>
    <property type="match status" value="1"/>
</dbReference>
<dbReference type="Proteomes" id="UP000480178">
    <property type="component" value="Chromosome"/>
</dbReference>
<evidence type="ECO:0000313" key="3">
    <source>
        <dbReference type="Proteomes" id="UP000480178"/>
    </source>
</evidence>
<gene>
    <name evidence="2" type="ORF">GXP67_36590</name>
</gene>
<accession>A0A6C0GW52</accession>
<dbReference type="Pfam" id="PF00027">
    <property type="entry name" value="cNMP_binding"/>
    <property type="match status" value="1"/>
</dbReference>
<sequence length="191" mass="21955">MIENFKSFCSAIVKFNEEEWAAMEKCLGVKTLKKNQHFLRSGEVCTKMGFITHGSTRLYFLIDGIEVTKDFCFENTFTGSVASFQARKPARFNVVAMEDTQLVTLEFALLEGLFARYHCWSNLIRIVLVHFAIRKENREISFLLNTAEERYMDLIDTNPGILQRVSLKYIASYLGITPETVSRIRNKMAGN</sequence>
<organism evidence="2 3">
    <name type="scientific">Rhodocytophaga rosea</name>
    <dbReference type="NCBI Taxonomy" id="2704465"/>
    <lineage>
        <taxon>Bacteria</taxon>
        <taxon>Pseudomonadati</taxon>
        <taxon>Bacteroidota</taxon>
        <taxon>Cytophagia</taxon>
        <taxon>Cytophagales</taxon>
        <taxon>Rhodocytophagaceae</taxon>
        <taxon>Rhodocytophaga</taxon>
    </lineage>
</organism>
<dbReference type="InterPro" id="IPR000595">
    <property type="entry name" value="cNMP-bd_dom"/>
</dbReference>
<keyword evidence="3" id="KW-1185">Reference proteome</keyword>
<evidence type="ECO:0000259" key="1">
    <source>
        <dbReference type="Pfam" id="PF00027"/>
    </source>
</evidence>
<dbReference type="AlphaFoldDB" id="A0A6C0GW52"/>
<feature type="domain" description="Cyclic nucleotide-binding" evidence="1">
    <location>
        <begin position="30"/>
        <end position="117"/>
    </location>
</feature>
<protein>
    <submittedName>
        <fullName evidence="2">Crp/Fnr family transcriptional regulator</fullName>
    </submittedName>
</protein>
<evidence type="ECO:0000313" key="2">
    <source>
        <dbReference type="EMBL" id="QHT71793.1"/>
    </source>
</evidence>